<dbReference type="PANTHER" id="PTHR46896:SF3">
    <property type="entry name" value="FI06413P-RELATED"/>
    <property type="match status" value="1"/>
</dbReference>
<feature type="compositionally biased region" description="Polar residues" evidence="6">
    <location>
        <begin position="468"/>
        <end position="484"/>
    </location>
</feature>
<keyword evidence="4" id="KW-0833">Ubl conjugation pathway</keyword>
<dbReference type="SUPFAM" id="SSF54001">
    <property type="entry name" value="Cysteine proteinases"/>
    <property type="match status" value="1"/>
</dbReference>
<feature type="compositionally biased region" description="Low complexity" evidence="6">
    <location>
        <begin position="994"/>
        <end position="1004"/>
    </location>
</feature>
<sequence>MDASGICEKDREHLKQIHGFTHVSAMGDRTASMTNTGKWKQPPTPISPPSNTSFNLNPLSGRIKDNLYAKDGNPNRSATLVARKKQRIEPTFKPDMPWSGRQTNKRSMLPRDSEPHTMPLPESINIVDEEDEDIELNLPEGDLSHKTRFDGSTERTSGFRKVTERIPMFIADKSHSAPSPSSSIESFGDEDKPGIVKRKVHQYENLVVDNNGRGSQLDLRKVGVKNRMKGRERVPTTFTNFIKPVDSQDSLATSTTPYENKGKAKQTQGDIRIPISEWYMGALHILDTYTLSAGETCLEIQSTSDTKSLRFSDINSVTLSSSAPNTHGLPPHLQITTKPSRSLSRLWGSDEYFQPGERDKGLLTFRADIHDDSWNPKKWDALKQRLKRSVDHCTESLSSKALWEIASCVAAAINSKRVFIEDEDETPVMAAGDKKRRTTATNFAKDPPSNQEGIHKYLVTPRPKAQATYGSTGSKSLRASNQEEGVQPPSLSRRWTRQAERKPPAEDPDEVILVYPPSTTGAVNITNADLNRLQPGEFLNDTIIEFGLKLWHKELEETNPELAKQIHIFNSFFYKKLNKKNIEESYKTVARWTSKIDIFKKKYVVVPINENVHWYLAVIYQPQYVLFPPKEKVPPATRGRTRLSQSQSEGKVGESVQHITEAQAGGTTDEKAEAKENASETPIGINDDDADELMAPSMAEEEIDELASDYEKEPDLNIVASITTPHDDSDVTPMEVDNDDDGGSSDSVSAQLQDISVGGDDVTMADLEETKPQGNKPPSIQPIPPKAFYENPSSIKGKEKATEVEEPLEIVDSSLETLKTIPYIIIMDSLGQKHPRAVNTLASYLKFEAMDKQQKEADAITKAVGKYAQVPLQPNFCDCGIYLLHFVRTFVSKTDHLVKVITKERAGRQSDSQADRHEDWDARNVDSHRQQLSDRIEELSREWKNNRASRAAVTDENKPTKIVEVIGSSDSEIDIVGESTKKKVPRQNSKQKSKQIIQKANRVR</sequence>
<dbReference type="InterPro" id="IPR003653">
    <property type="entry name" value="Peptidase_C48_C"/>
</dbReference>
<organism evidence="8 9">
    <name type="scientific">Marasmius oreades</name>
    <name type="common">fairy-ring Marasmius</name>
    <dbReference type="NCBI Taxonomy" id="181124"/>
    <lineage>
        <taxon>Eukaryota</taxon>
        <taxon>Fungi</taxon>
        <taxon>Dikarya</taxon>
        <taxon>Basidiomycota</taxon>
        <taxon>Agaricomycotina</taxon>
        <taxon>Agaricomycetes</taxon>
        <taxon>Agaricomycetidae</taxon>
        <taxon>Agaricales</taxon>
        <taxon>Marasmiineae</taxon>
        <taxon>Marasmiaceae</taxon>
        <taxon>Marasmius</taxon>
    </lineage>
</organism>
<protein>
    <recommendedName>
        <fullName evidence="7">Ubiquitin-like protease family profile domain-containing protein</fullName>
    </recommendedName>
</protein>
<dbReference type="GO" id="GO:0005634">
    <property type="term" value="C:nucleus"/>
    <property type="evidence" value="ECO:0007669"/>
    <property type="project" value="TreeGrafter"/>
</dbReference>
<evidence type="ECO:0000256" key="6">
    <source>
        <dbReference type="SAM" id="MobiDB-lite"/>
    </source>
</evidence>
<dbReference type="PANTHER" id="PTHR46896">
    <property type="entry name" value="SENTRIN-SPECIFIC PROTEASE"/>
    <property type="match status" value="1"/>
</dbReference>
<dbReference type="EMBL" id="CM032188">
    <property type="protein sequence ID" value="KAG7088240.1"/>
    <property type="molecule type" value="Genomic_DNA"/>
</dbReference>
<dbReference type="RefSeq" id="XP_043004711.1">
    <property type="nucleotide sequence ID" value="XM_043157344.1"/>
</dbReference>
<keyword evidence="5" id="KW-0378">Hydrolase</keyword>
<proteinExistence type="inferred from homology"/>
<feature type="domain" description="Ubiquitin-like protease family profile" evidence="7">
    <location>
        <begin position="523"/>
        <end position="890"/>
    </location>
</feature>
<accession>A0A9P7RRX4</accession>
<dbReference type="PROSITE" id="PS50600">
    <property type="entry name" value="ULP_PROTEASE"/>
    <property type="match status" value="1"/>
</dbReference>
<evidence type="ECO:0000313" key="9">
    <source>
        <dbReference type="Proteomes" id="UP001049176"/>
    </source>
</evidence>
<feature type="compositionally biased region" description="Basic residues" evidence="6">
    <location>
        <begin position="982"/>
        <end position="993"/>
    </location>
</feature>
<feature type="region of interest" description="Disordered" evidence="6">
    <location>
        <begin position="974"/>
        <end position="1004"/>
    </location>
</feature>
<keyword evidence="9" id="KW-1185">Reference proteome</keyword>
<dbReference type="InterPro" id="IPR051947">
    <property type="entry name" value="Sentrin-specific_protease"/>
</dbReference>
<gene>
    <name evidence="8" type="ORF">E1B28_012254</name>
</gene>
<dbReference type="Gene3D" id="1.10.418.20">
    <property type="match status" value="2"/>
</dbReference>
<feature type="region of interest" description="Disordered" evidence="6">
    <location>
        <begin position="905"/>
        <end position="931"/>
    </location>
</feature>
<keyword evidence="3" id="KW-0645">Protease</keyword>
<evidence type="ECO:0000313" key="8">
    <source>
        <dbReference type="EMBL" id="KAG7088240.1"/>
    </source>
</evidence>
<feature type="region of interest" description="Disordered" evidence="6">
    <location>
        <begin position="91"/>
        <end position="121"/>
    </location>
</feature>
<feature type="region of interest" description="Disordered" evidence="6">
    <location>
        <begin position="635"/>
        <end position="690"/>
    </location>
</feature>
<dbReference type="GeneID" id="66081329"/>
<dbReference type="OrthoDB" id="442460at2759"/>
<evidence type="ECO:0000256" key="1">
    <source>
        <dbReference type="ARBA" id="ARBA00005234"/>
    </source>
</evidence>
<dbReference type="GO" id="GO:0005737">
    <property type="term" value="C:cytoplasm"/>
    <property type="evidence" value="ECO:0007669"/>
    <property type="project" value="TreeGrafter"/>
</dbReference>
<dbReference type="GO" id="GO:0070139">
    <property type="term" value="F:SUMO-specific endopeptidase activity"/>
    <property type="evidence" value="ECO:0007669"/>
    <property type="project" value="TreeGrafter"/>
</dbReference>
<name>A0A9P7RRX4_9AGAR</name>
<comment type="caution">
    <text evidence="8">The sequence shown here is derived from an EMBL/GenBank/DDBJ whole genome shotgun (WGS) entry which is preliminary data.</text>
</comment>
<comment type="similarity">
    <text evidence="1">Belongs to the peptidase C48 family.</text>
</comment>
<feature type="region of interest" description="Disordered" evidence="6">
    <location>
        <begin position="722"/>
        <end position="748"/>
    </location>
</feature>
<dbReference type="Gene3D" id="3.30.310.130">
    <property type="entry name" value="Ubiquitin-related"/>
    <property type="match status" value="2"/>
</dbReference>
<evidence type="ECO:0000256" key="3">
    <source>
        <dbReference type="ARBA" id="ARBA00022670"/>
    </source>
</evidence>
<dbReference type="KEGG" id="more:E1B28_012254"/>
<feature type="compositionally biased region" description="Basic and acidic residues" evidence="6">
    <location>
        <begin position="668"/>
        <end position="678"/>
    </location>
</feature>
<reference evidence="8" key="1">
    <citation type="journal article" date="2021" name="Genome Biol. Evol.">
        <title>The assembled and annotated genome of the fairy-ring fungus Marasmius oreades.</title>
        <authorList>
            <person name="Hiltunen M."/>
            <person name="Ament-Velasquez S.L."/>
            <person name="Johannesson H."/>
        </authorList>
    </citation>
    <scope>NUCLEOTIDE SEQUENCE</scope>
    <source>
        <strain evidence="8">03SP1</strain>
    </source>
</reference>
<keyword evidence="2" id="KW-0597">Phosphoprotein</keyword>
<feature type="region of interest" description="Disordered" evidence="6">
    <location>
        <begin position="434"/>
        <end position="510"/>
    </location>
</feature>
<evidence type="ECO:0000256" key="4">
    <source>
        <dbReference type="ARBA" id="ARBA00022786"/>
    </source>
</evidence>
<evidence type="ECO:0000256" key="5">
    <source>
        <dbReference type="ARBA" id="ARBA00022801"/>
    </source>
</evidence>
<dbReference type="InterPro" id="IPR038765">
    <property type="entry name" value="Papain-like_cys_pep_sf"/>
</dbReference>
<dbReference type="GO" id="GO:0006508">
    <property type="term" value="P:proteolysis"/>
    <property type="evidence" value="ECO:0007669"/>
    <property type="project" value="UniProtKB-KW"/>
</dbReference>
<dbReference type="Pfam" id="PF02902">
    <property type="entry name" value="Peptidase_C48"/>
    <property type="match status" value="2"/>
</dbReference>
<dbReference type="GO" id="GO:0016926">
    <property type="term" value="P:protein desumoylation"/>
    <property type="evidence" value="ECO:0007669"/>
    <property type="project" value="TreeGrafter"/>
</dbReference>
<evidence type="ECO:0000256" key="2">
    <source>
        <dbReference type="ARBA" id="ARBA00022553"/>
    </source>
</evidence>
<evidence type="ECO:0000259" key="7">
    <source>
        <dbReference type="PROSITE" id="PS50600"/>
    </source>
</evidence>
<feature type="region of interest" description="Disordered" evidence="6">
    <location>
        <begin position="32"/>
        <end position="56"/>
    </location>
</feature>
<dbReference type="AlphaFoldDB" id="A0A9P7RRX4"/>
<dbReference type="Proteomes" id="UP001049176">
    <property type="component" value="Chromosome 8"/>
</dbReference>